<dbReference type="GO" id="GO:0000976">
    <property type="term" value="F:transcription cis-regulatory region binding"/>
    <property type="evidence" value="ECO:0007669"/>
    <property type="project" value="TreeGrafter"/>
</dbReference>
<dbReference type="InterPro" id="IPR001647">
    <property type="entry name" value="HTH_TetR"/>
</dbReference>
<dbReference type="PANTHER" id="PTHR30055">
    <property type="entry name" value="HTH-TYPE TRANSCRIPTIONAL REGULATOR RUTR"/>
    <property type="match status" value="1"/>
</dbReference>
<dbReference type="EMBL" id="CP059399">
    <property type="protein sequence ID" value="QLY28710.1"/>
    <property type="molecule type" value="Genomic_DNA"/>
</dbReference>
<dbReference type="Pfam" id="PF00440">
    <property type="entry name" value="TetR_N"/>
    <property type="match status" value="1"/>
</dbReference>
<dbReference type="Gene3D" id="1.10.10.60">
    <property type="entry name" value="Homeodomain-like"/>
    <property type="match status" value="1"/>
</dbReference>
<dbReference type="Pfam" id="PF16859">
    <property type="entry name" value="TetR_C_11"/>
    <property type="match status" value="1"/>
</dbReference>
<proteinExistence type="predicted"/>
<protein>
    <submittedName>
        <fullName evidence="7">TetR/AcrR family transcriptional regulator</fullName>
    </submittedName>
</protein>
<dbReference type="PROSITE" id="PS50977">
    <property type="entry name" value="HTH_TETR_2"/>
    <property type="match status" value="1"/>
</dbReference>
<sequence length="199" mass="21616">MPTRTDQPAQPRPGGRPRDPERDTALLAAVCEILPEVGYDRLTVDAVAARAGASRATVYRRWKDKSELVRSALEALGWEVPVPDTGDLRSDLLALGAAYTDRSSQRDGVLAAIAAAASRDPQLREVAHEAIAKPRRAAFEAVVERARQRGEIADGVDLTMIGTVVPAMIFHRILILGEPTDGAFFEQMIDALLIPLLTR</sequence>
<organism evidence="7 8">
    <name type="scientific">Nocardia huaxiensis</name>
    <dbReference type="NCBI Taxonomy" id="2755382"/>
    <lineage>
        <taxon>Bacteria</taxon>
        <taxon>Bacillati</taxon>
        <taxon>Actinomycetota</taxon>
        <taxon>Actinomycetes</taxon>
        <taxon>Mycobacteriales</taxon>
        <taxon>Nocardiaceae</taxon>
        <taxon>Nocardia</taxon>
    </lineage>
</organism>
<accession>A0A7D6VFX6</accession>
<dbReference type="AlphaFoldDB" id="A0A7D6VFX6"/>
<reference evidence="7 8" key="1">
    <citation type="submission" date="2020-07" db="EMBL/GenBank/DDBJ databases">
        <authorList>
            <person name="Zhuang K."/>
            <person name="Ran Y."/>
        </authorList>
    </citation>
    <scope>NUCLEOTIDE SEQUENCE [LARGE SCALE GENOMIC DNA]</scope>
    <source>
        <strain evidence="7 8">WCH-YHL-001</strain>
    </source>
</reference>
<evidence type="ECO:0000256" key="3">
    <source>
        <dbReference type="ARBA" id="ARBA00023163"/>
    </source>
</evidence>
<dbReference type="PROSITE" id="PS01081">
    <property type="entry name" value="HTH_TETR_1"/>
    <property type="match status" value="1"/>
</dbReference>
<dbReference type="InterPro" id="IPR036271">
    <property type="entry name" value="Tet_transcr_reg_TetR-rel_C_sf"/>
</dbReference>
<dbReference type="SUPFAM" id="SSF48498">
    <property type="entry name" value="Tetracyclin repressor-like, C-terminal domain"/>
    <property type="match status" value="1"/>
</dbReference>
<dbReference type="KEGG" id="nhu:H0264_25700"/>
<dbReference type="InterPro" id="IPR009057">
    <property type="entry name" value="Homeodomain-like_sf"/>
</dbReference>
<keyword evidence="8" id="KW-1185">Reference proteome</keyword>
<evidence type="ECO:0000256" key="1">
    <source>
        <dbReference type="ARBA" id="ARBA00023015"/>
    </source>
</evidence>
<gene>
    <name evidence="7" type="ORF">H0264_25700</name>
</gene>
<evidence type="ECO:0000256" key="5">
    <source>
        <dbReference type="SAM" id="MobiDB-lite"/>
    </source>
</evidence>
<dbReference type="InterPro" id="IPR050109">
    <property type="entry name" value="HTH-type_TetR-like_transc_reg"/>
</dbReference>
<dbReference type="GO" id="GO:0003700">
    <property type="term" value="F:DNA-binding transcription factor activity"/>
    <property type="evidence" value="ECO:0007669"/>
    <property type="project" value="TreeGrafter"/>
</dbReference>
<dbReference type="InterPro" id="IPR023772">
    <property type="entry name" value="DNA-bd_HTH_TetR-type_CS"/>
</dbReference>
<keyword evidence="2 4" id="KW-0238">DNA-binding</keyword>
<evidence type="ECO:0000259" key="6">
    <source>
        <dbReference type="PROSITE" id="PS50977"/>
    </source>
</evidence>
<dbReference type="PANTHER" id="PTHR30055:SF148">
    <property type="entry name" value="TETR-FAMILY TRANSCRIPTIONAL REGULATOR"/>
    <property type="match status" value="1"/>
</dbReference>
<name>A0A7D6VFX6_9NOCA</name>
<dbReference type="PRINTS" id="PR00455">
    <property type="entry name" value="HTHTETR"/>
</dbReference>
<dbReference type="Proteomes" id="UP000515512">
    <property type="component" value="Chromosome"/>
</dbReference>
<dbReference type="RefSeq" id="WP_181579916.1">
    <property type="nucleotide sequence ID" value="NZ_CP059399.1"/>
</dbReference>
<dbReference type="InterPro" id="IPR011075">
    <property type="entry name" value="TetR_C"/>
</dbReference>
<keyword evidence="3" id="KW-0804">Transcription</keyword>
<feature type="region of interest" description="Disordered" evidence="5">
    <location>
        <begin position="1"/>
        <end position="21"/>
    </location>
</feature>
<feature type="DNA-binding region" description="H-T-H motif" evidence="4">
    <location>
        <begin position="43"/>
        <end position="62"/>
    </location>
</feature>
<dbReference type="SUPFAM" id="SSF46689">
    <property type="entry name" value="Homeodomain-like"/>
    <property type="match status" value="1"/>
</dbReference>
<keyword evidence="1" id="KW-0805">Transcription regulation</keyword>
<dbReference type="Gene3D" id="1.10.357.10">
    <property type="entry name" value="Tetracycline Repressor, domain 2"/>
    <property type="match status" value="1"/>
</dbReference>
<evidence type="ECO:0000313" key="8">
    <source>
        <dbReference type="Proteomes" id="UP000515512"/>
    </source>
</evidence>
<feature type="domain" description="HTH tetR-type" evidence="6">
    <location>
        <begin position="20"/>
        <end position="80"/>
    </location>
</feature>
<evidence type="ECO:0000313" key="7">
    <source>
        <dbReference type="EMBL" id="QLY28710.1"/>
    </source>
</evidence>
<evidence type="ECO:0000256" key="2">
    <source>
        <dbReference type="ARBA" id="ARBA00023125"/>
    </source>
</evidence>
<evidence type="ECO:0000256" key="4">
    <source>
        <dbReference type="PROSITE-ProRule" id="PRU00335"/>
    </source>
</evidence>